<dbReference type="Proteomes" id="UP000799291">
    <property type="component" value="Unassembled WGS sequence"/>
</dbReference>
<dbReference type="EMBL" id="MU005576">
    <property type="protein sequence ID" value="KAF2686726.1"/>
    <property type="molecule type" value="Genomic_DNA"/>
</dbReference>
<keyword evidence="2" id="KW-0472">Membrane</keyword>
<accession>A0A6G1J888</accession>
<gene>
    <name evidence="3" type="ORF">K458DRAFT_202180</name>
</gene>
<feature type="region of interest" description="Disordered" evidence="1">
    <location>
        <begin position="137"/>
        <end position="161"/>
    </location>
</feature>
<evidence type="ECO:0000256" key="2">
    <source>
        <dbReference type="SAM" id="Phobius"/>
    </source>
</evidence>
<sequence length="161" mass="18576">MPAAGASLHSFAFSQVEGDWRHFDWNDRMGIVVKDDDQWVGLSCRMRNLNASHSFENMHYNVMPFESDLMWVMWRFKTALRSRYQSSCTYVLQMRFCRSRLYPLHILFLFLAFLLSLPTLHISPSALPSTSPNDFLSDSSRVAPSTQPPHSGTRVSRTRGL</sequence>
<organism evidence="3 4">
    <name type="scientific">Lentithecium fluviatile CBS 122367</name>
    <dbReference type="NCBI Taxonomy" id="1168545"/>
    <lineage>
        <taxon>Eukaryota</taxon>
        <taxon>Fungi</taxon>
        <taxon>Dikarya</taxon>
        <taxon>Ascomycota</taxon>
        <taxon>Pezizomycotina</taxon>
        <taxon>Dothideomycetes</taxon>
        <taxon>Pleosporomycetidae</taxon>
        <taxon>Pleosporales</taxon>
        <taxon>Massarineae</taxon>
        <taxon>Lentitheciaceae</taxon>
        <taxon>Lentithecium</taxon>
    </lineage>
</organism>
<feature type="compositionally biased region" description="Polar residues" evidence="1">
    <location>
        <begin position="137"/>
        <end position="155"/>
    </location>
</feature>
<dbReference type="AlphaFoldDB" id="A0A6G1J888"/>
<protein>
    <submittedName>
        <fullName evidence="3">Uncharacterized protein</fullName>
    </submittedName>
</protein>
<evidence type="ECO:0000313" key="3">
    <source>
        <dbReference type="EMBL" id="KAF2686726.1"/>
    </source>
</evidence>
<proteinExistence type="predicted"/>
<keyword evidence="2" id="KW-0812">Transmembrane</keyword>
<name>A0A6G1J888_9PLEO</name>
<reference evidence="3" key="1">
    <citation type="journal article" date="2020" name="Stud. Mycol.">
        <title>101 Dothideomycetes genomes: a test case for predicting lifestyles and emergence of pathogens.</title>
        <authorList>
            <person name="Haridas S."/>
            <person name="Albert R."/>
            <person name="Binder M."/>
            <person name="Bloem J."/>
            <person name="Labutti K."/>
            <person name="Salamov A."/>
            <person name="Andreopoulos B."/>
            <person name="Baker S."/>
            <person name="Barry K."/>
            <person name="Bills G."/>
            <person name="Bluhm B."/>
            <person name="Cannon C."/>
            <person name="Castanera R."/>
            <person name="Culley D."/>
            <person name="Daum C."/>
            <person name="Ezra D."/>
            <person name="Gonzalez J."/>
            <person name="Henrissat B."/>
            <person name="Kuo A."/>
            <person name="Liang C."/>
            <person name="Lipzen A."/>
            <person name="Lutzoni F."/>
            <person name="Magnuson J."/>
            <person name="Mondo S."/>
            <person name="Nolan M."/>
            <person name="Ohm R."/>
            <person name="Pangilinan J."/>
            <person name="Park H.-J."/>
            <person name="Ramirez L."/>
            <person name="Alfaro M."/>
            <person name="Sun H."/>
            <person name="Tritt A."/>
            <person name="Yoshinaga Y."/>
            <person name="Zwiers L.-H."/>
            <person name="Turgeon B."/>
            <person name="Goodwin S."/>
            <person name="Spatafora J."/>
            <person name="Crous P."/>
            <person name="Grigoriev I."/>
        </authorList>
    </citation>
    <scope>NUCLEOTIDE SEQUENCE</scope>
    <source>
        <strain evidence="3">CBS 122367</strain>
    </source>
</reference>
<evidence type="ECO:0000313" key="4">
    <source>
        <dbReference type="Proteomes" id="UP000799291"/>
    </source>
</evidence>
<keyword evidence="2" id="KW-1133">Transmembrane helix</keyword>
<feature type="transmembrane region" description="Helical" evidence="2">
    <location>
        <begin position="101"/>
        <end position="122"/>
    </location>
</feature>
<keyword evidence="4" id="KW-1185">Reference proteome</keyword>
<evidence type="ECO:0000256" key="1">
    <source>
        <dbReference type="SAM" id="MobiDB-lite"/>
    </source>
</evidence>